<keyword evidence="3" id="KW-1185">Reference proteome</keyword>
<feature type="transmembrane region" description="Helical" evidence="1">
    <location>
        <begin position="12"/>
        <end position="35"/>
    </location>
</feature>
<keyword evidence="1" id="KW-0812">Transmembrane</keyword>
<dbReference type="EMBL" id="KV417971">
    <property type="protein sequence ID" value="KZP03998.1"/>
    <property type="molecule type" value="Genomic_DNA"/>
</dbReference>
<protein>
    <submittedName>
        <fullName evidence="2">Uncharacterized protein</fullName>
    </submittedName>
</protein>
<gene>
    <name evidence="2" type="ORF">FIBSPDRAFT_968506</name>
</gene>
<sequence>MQALLGAGAGAGAVGLGISLGIGLGISLGVGLGIVGARPRPLRPRVGLRLLGRRLLRPRRVVAPLVRRRPVQTPLAAPPPLLAASPPPPPVVAAPPPPAAPTTTTLRRQTTPTLPLTLTFTLTFALVPALTLALALALTQELCPARTSTQEPKPSYAPDKFSLRSLSVSPALPLLRGAAHSLRGPKGSPPPPPPPPFSSPVTRCACLFLEFRRFAPFRPLSSLLPLAPPPRARAYRASLQPGSCRSGFDFFALCRSSLRLPPPRPFRALALALLRHPRALDPLVAQSWTYLPSRRGRLDLPLPLPPRP</sequence>
<proteinExistence type="predicted"/>
<organism evidence="2 3">
    <name type="scientific">Athelia psychrophila</name>
    <dbReference type="NCBI Taxonomy" id="1759441"/>
    <lineage>
        <taxon>Eukaryota</taxon>
        <taxon>Fungi</taxon>
        <taxon>Dikarya</taxon>
        <taxon>Basidiomycota</taxon>
        <taxon>Agaricomycotina</taxon>
        <taxon>Agaricomycetes</taxon>
        <taxon>Agaricomycetidae</taxon>
        <taxon>Atheliales</taxon>
        <taxon>Atheliaceae</taxon>
        <taxon>Athelia</taxon>
    </lineage>
</organism>
<dbReference type="AlphaFoldDB" id="A0A167UJ30"/>
<reference evidence="2 3" key="1">
    <citation type="journal article" date="2016" name="Mol. Biol. Evol.">
        <title>Comparative Genomics of Early-Diverging Mushroom-Forming Fungi Provides Insights into the Origins of Lignocellulose Decay Capabilities.</title>
        <authorList>
            <person name="Nagy L.G."/>
            <person name="Riley R."/>
            <person name="Tritt A."/>
            <person name="Adam C."/>
            <person name="Daum C."/>
            <person name="Floudas D."/>
            <person name="Sun H."/>
            <person name="Yadav J.S."/>
            <person name="Pangilinan J."/>
            <person name="Larsson K.H."/>
            <person name="Matsuura K."/>
            <person name="Barry K."/>
            <person name="Labutti K."/>
            <person name="Kuo R."/>
            <person name="Ohm R.A."/>
            <person name="Bhattacharya S.S."/>
            <person name="Shirouzu T."/>
            <person name="Yoshinaga Y."/>
            <person name="Martin F.M."/>
            <person name="Grigoriev I.V."/>
            <person name="Hibbett D.S."/>
        </authorList>
    </citation>
    <scope>NUCLEOTIDE SEQUENCE [LARGE SCALE GENOMIC DNA]</scope>
    <source>
        <strain evidence="2 3">CBS 109695</strain>
    </source>
</reference>
<name>A0A167UJ30_9AGAM</name>
<dbReference type="Proteomes" id="UP000076532">
    <property type="component" value="Unassembled WGS sequence"/>
</dbReference>
<feature type="non-terminal residue" evidence="2">
    <location>
        <position position="308"/>
    </location>
</feature>
<evidence type="ECO:0000256" key="1">
    <source>
        <dbReference type="SAM" id="Phobius"/>
    </source>
</evidence>
<keyword evidence="1" id="KW-1133">Transmembrane helix</keyword>
<feature type="transmembrane region" description="Helical" evidence="1">
    <location>
        <begin position="116"/>
        <end position="138"/>
    </location>
</feature>
<keyword evidence="1" id="KW-0472">Membrane</keyword>
<evidence type="ECO:0000313" key="3">
    <source>
        <dbReference type="Proteomes" id="UP000076532"/>
    </source>
</evidence>
<evidence type="ECO:0000313" key="2">
    <source>
        <dbReference type="EMBL" id="KZP03998.1"/>
    </source>
</evidence>
<accession>A0A167UJ30</accession>